<dbReference type="InterPro" id="IPR050834">
    <property type="entry name" value="Glycosyltransf_2"/>
</dbReference>
<dbReference type="EC" id="2.4.-.-" evidence="3"/>
<evidence type="ECO:0000313" key="4">
    <source>
        <dbReference type="Proteomes" id="UP001277561"/>
    </source>
</evidence>
<dbReference type="InterPro" id="IPR001173">
    <property type="entry name" value="Glyco_trans_2-like"/>
</dbReference>
<dbReference type="SUPFAM" id="SSF53448">
    <property type="entry name" value="Nucleotide-diphospho-sugar transferases"/>
    <property type="match status" value="1"/>
</dbReference>
<name>A0ABU4W8S5_9HYPH</name>
<gene>
    <name evidence="3" type="ORF">RMS29_28140</name>
</gene>
<feature type="transmembrane region" description="Helical" evidence="1">
    <location>
        <begin position="242"/>
        <end position="263"/>
    </location>
</feature>
<keyword evidence="1" id="KW-1133">Transmembrane helix</keyword>
<keyword evidence="3" id="KW-0808">Transferase</keyword>
<dbReference type="RefSeq" id="WP_320189040.1">
    <property type="nucleotide sequence ID" value="NZ_CP192765.1"/>
</dbReference>
<dbReference type="PANTHER" id="PTHR43685">
    <property type="entry name" value="GLYCOSYLTRANSFERASE"/>
    <property type="match status" value="1"/>
</dbReference>
<evidence type="ECO:0000313" key="3">
    <source>
        <dbReference type="EMBL" id="MDX8333062.1"/>
    </source>
</evidence>
<sequence>MEFAMPQISIGLPVYNGGRNIKSALDSILNQTFSDYEIIISDNASTDETQQICHEFLSRDSRIKYFRQTENIGAPSNFRFVYEQANAPLFKWMAHDDWIDPDFLSVLVPVASTRHAIVFGHLQMVTHEGQDMGHQANKREMQYEGPALWRKLAYAVEPANLGKANIIYGIFPRDAITRESLMIFSDYGAPGDVMMLTDCLQRAPIVFGGPTRLFKRAAPPRLAGAAKEKRAAMSERTMVRQFLTLGSFSFRAGYFLLYPLAVVRMKYGRKLRRLGARLRGRSPA</sequence>
<dbReference type="PANTHER" id="PTHR43685:SF2">
    <property type="entry name" value="GLYCOSYLTRANSFERASE 2-LIKE DOMAIN-CONTAINING PROTEIN"/>
    <property type="match status" value="1"/>
</dbReference>
<organism evidence="3 4">
    <name type="scientific">Agrobacterium rosae</name>
    <dbReference type="NCBI Taxonomy" id="1972867"/>
    <lineage>
        <taxon>Bacteria</taxon>
        <taxon>Pseudomonadati</taxon>
        <taxon>Pseudomonadota</taxon>
        <taxon>Alphaproteobacteria</taxon>
        <taxon>Hyphomicrobiales</taxon>
        <taxon>Rhizobiaceae</taxon>
        <taxon>Rhizobium/Agrobacterium group</taxon>
        <taxon>Agrobacterium</taxon>
    </lineage>
</organism>
<protein>
    <submittedName>
        <fullName evidence="3">Glycosyltransferase family 2 protein</fullName>
        <ecNumber evidence="3">2.4.-.-</ecNumber>
    </submittedName>
</protein>
<dbReference type="Pfam" id="PF00535">
    <property type="entry name" value="Glycos_transf_2"/>
    <property type="match status" value="1"/>
</dbReference>
<proteinExistence type="predicted"/>
<dbReference type="EMBL" id="JAVRAD010000037">
    <property type="protein sequence ID" value="MDX8333062.1"/>
    <property type="molecule type" value="Genomic_DNA"/>
</dbReference>
<dbReference type="Proteomes" id="UP001277561">
    <property type="component" value="Unassembled WGS sequence"/>
</dbReference>
<feature type="domain" description="Glycosyltransferase 2-like" evidence="2">
    <location>
        <begin position="9"/>
        <end position="138"/>
    </location>
</feature>
<keyword evidence="1" id="KW-0472">Membrane</keyword>
<reference evidence="3" key="1">
    <citation type="journal article" date="2023" name="Phytobiomes J">
        <title>Deciphering the key players within the bacterial microbiota associated with aerial crown gall tumors on rhododendron: Insights into the gallobiome.</title>
        <authorList>
            <person name="Kuzmanovic N."/>
            <person name="Nesme J."/>
            <person name="Wolf J."/>
            <person name="Neumann-Schaal M."/>
            <person name="Petersen J."/>
            <person name="Fernandez-Gnecco G."/>
            <person name="Sproeer C."/>
            <person name="Bunk B."/>
            <person name="Overmann J."/>
            <person name="Sorensen S.J."/>
            <person name="Idczak E."/>
            <person name="Smalla K."/>
        </authorList>
    </citation>
    <scope>NUCLEOTIDE SEQUENCE [LARGE SCALE GENOMIC DNA]</scope>
    <source>
        <strain evidence="3">Rho-14.1</strain>
    </source>
</reference>
<dbReference type="Gene3D" id="3.90.550.10">
    <property type="entry name" value="Spore Coat Polysaccharide Biosynthesis Protein SpsA, Chain A"/>
    <property type="match status" value="1"/>
</dbReference>
<accession>A0ABU4W8S5</accession>
<keyword evidence="1" id="KW-0812">Transmembrane</keyword>
<dbReference type="GO" id="GO:0016757">
    <property type="term" value="F:glycosyltransferase activity"/>
    <property type="evidence" value="ECO:0007669"/>
    <property type="project" value="UniProtKB-KW"/>
</dbReference>
<dbReference type="InterPro" id="IPR029044">
    <property type="entry name" value="Nucleotide-diphossugar_trans"/>
</dbReference>
<evidence type="ECO:0000256" key="1">
    <source>
        <dbReference type="SAM" id="Phobius"/>
    </source>
</evidence>
<keyword evidence="3" id="KW-0328">Glycosyltransferase</keyword>
<comment type="caution">
    <text evidence="3">The sequence shown here is derived from an EMBL/GenBank/DDBJ whole genome shotgun (WGS) entry which is preliminary data.</text>
</comment>
<keyword evidence="4" id="KW-1185">Reference proteome</keyword>
<dbReference type="CDD" id="cd00761">
    <property type="entry name" value="Glyco_tranf_GTA_type"/>
    <property type="match status" value="1"/>
</dbReference>
<evidence type="ECO:0000259" key="2">
    <source>
        <dbReference type="Pfam" id="PF00535"/>
    </source>
</evidence>